<dbReference type="PROSITE" id="PS50012">
    <property type="entry name" value="RCC1_3"/>
    <property type="match status" value="3"/>
</dbReference>
<organism evidence="3 4">
    <name type="scientific">Nocardioides yefusunii</name>
    <dbReference type="NCBI Taxonomy" id="2500546"/>
    <lineage>
        <taxon>Bacteria</taxon>
        <taxon>Bacillati</taxon>
        <taxon>Actinomycetota</taxon>
        <taxon>Actinomycetes</taxon>
        <taxon>Propionibacteriales</taxon>
        <taxon>Nocardioidaceae</taxon>
        <taxon>Nocardioides</taxon>
    </lineage>
</organism>
<proteinExistence type="predicted"/>
<dbReference type="PROSITE" id="PS00626">
    <property type="entry name" value="RCC1_2"/>
    <property type="match status" value="2"/>
</dbReference>
<evidence type="ECO:0000313" key="4">
    <source>
        <dbReference type="Proteomes" id="UP001596098"/>
    </source>
</evidence>
<sequence length="199" mass="20257">MGVRLGTQHRRTGRRGEPSGPRGRPLAISHGAIPTTVALVAVAAGANHTLALDSDGFVYAWGTNSWGEVGNGATGDPVLEPTRVLAGALPGGVRIIDVAAGSHHSVALGSDGRLYAWGRNDLGQLGEGTTDSRAIPVSVNLGAMLPSSRVVTLAAGAFNTYAITDDRLTYAWGVGSDGQLGNGNASPWATSPARVTVVP</sequence>
<name>A0ABW1QUY3_9ACTN</name>
<feature type="region of interest" description="Disordered" evidence="2">
    <location>
        <begin position="1"/>
        <end position="26"/>
    </location>
</feature>
<protein>
    <submittedName>
        <fullName evidence="3">RCC1 domain-containing protein</fullName>
    </submittedName>
</protein>
<accession>A0ABW1QUY3</accession>
<dbReference type="InterPro" id="IPR051625">
    <property type="entry name" value="Signaling_Regulatory_Domain"/>
</dbReference>
<dbReference type="Gene3D" id="2.130.10.30">
    <property type="entry name" value="Regulator of chromosome condensation 1/beta-lactamase-inhibitor protein II"/>
    <property type="match status" value="1"/>
</dbReference>
<dbReference type="InterPro" id="IPR000408">
    <property type="entry name" value="Reg_chr_condens"/>
</dbReference>
<comment type="caution">
    <text evidence="3">The sequence shown here is derived from an EMBL/GenBank/DDBJ whole genome shotgun (WGS) entry which is preliminary data.</text>
</comment>
<evidence type="ECO:0000256" key="2">
    <source>
        <dbReference type="SAM" id="MobiDB-lite"/>
    </source>
</evidence>
<dbReference type="RefSeq" id="WP_128220117.1">
    <property type="nucleotide sequence ID" value="NZ_CP034929.1"/>
</dbReference>
<dbReference type="Pfam" id="PF00415">
    <property type="entry name" value="RCC1"/>
    <property type="match status" value="2"/>
</dbReference>
<gene>
    <name evidence="3" type="ORF">ACFPWU_00250</name>
</gene>
<dbReference type="InterPro" id="IPR009091">
    <property type="entry name" value="RCC1/BLIP-II"/>
</dbReference>
<dbReference type="Proteomes" id="UP001596098">
    <property type="component" value="Unassembled WGS sequence"/>
</dbReference>
<keyword evidence="1" id="KW-0677">Repeat</keyword>
<evidence type="ECO:0000313" key="3">
    <source>
        <dbReference type="EMBL" id="MFC6152100.1"/>
    </source>
</evidence>
<dbReference type="SUPFAM" id="SSF50985">
    <property type="entry name" value="RCC1/BLIP-II"/>
    <property type="match status" value="1"/>
</dbReference>
<reference evidence="4" key="1">
    <citation type="journal article" date="2019" name="Int. J. Syst. Evol. Microbiol.">
        <title>The Global Catalogue of Microorganisms (GCM) 10K type strain sequencing project: providing services to taxonomists for standard genome sequencing and annotation.</title>
        <authorList>
            <consortium name="The Broad Institute Genomics Platform"/>
            <consortium name="The Broad Institute Genome Sequencing Center for Infectious Disease"/>
            <person name="Wu L."/>
            <person name="Ma J."/>
        </authorList>
    </citation>
    <scope>NUCLEOTIDE SEQUENCE [LARGE SCALE GENOMIC DNA]</scope>
    <source>
        <strain evidence="4">DFY28</strain>
    </source>
</reference>
<dbReference type="PANTHER" id="PTHR22872">
    <property type="entry name" value="BTK-BINDING PROTEIN-RELATED"/>
    <property type="match status" value="1"/>
</dbReference>
<dbReference type="PRINTS" id="PR00633">
    <property type="entry name" value="RCCNDNSATION"/>
</dbReference>
<keyword evidence="4" id="KW-1185">Reference proteome</keyword>
<dbReference type="EMBL" id="JBHSQI010000001">
    <property type="protein sequence ID" value="MFC6152100.1"/>
    <property type="molecule type" value="Genomic_DNA"/>
</dbReference>
<evidence type="ECO:0000256" key="1">
    <source>
        <dbReference type="ARBA" id="ARBA00022737"/>
    </source>
</evidence>